<dbReference type="GO" id="GO:0016491">
    <property type="term" value="F:oxidoreductase activity"/>
    <property type="evidence" value="ECO:0007669"/>
    <property type="project" value="UniProtKB-KW"/>
</dbReference>
<evidence type="ECO:0000313" key="3">
    <source>
        <dbReference type="EMBL" id="PNG89926.1"/>
    </source>
</evidence>
<dbReference type="Pfam" id="PF01266">
    <property type="entry name" value="DAO"/>
    <property type="match status" value="1"/>
</dbReference>
<dbReference type="InterPro" id="IPR036188">
    <property type="entry name" value="FAD/NAD-bd_sf"/>
</dbReference>
<dbReference type="GO" id="GO:0005737">
    <property type="term" value="C:cytoplasm"/>
    <property type="evidence" value="ECO:0007669"/>
    <property type="project" value="TreeGrafter"/>
</dbReference>
<dbReference type="Gene3D" id="3.50.50.60">
    <property type="entry name" value="FAD/NAD(P)-binding domain"/>
    <property type="match status" value="1"/>
</dbReference>
<feature type="domain" description="FAD dependent oxidoreductase" evidence="2">
    <location>
        <begin position="1"/>
        <end position="371"/>
    </location>
</feature>
<dbReference type="SUPFAM" id="SSF51905">
    <property type="entry name" value="FAD/NAD(P)-binding domain"/>
    <property type="match status" value="1"/>
</dbReference>
<dbReference type="PANTHER" id="PTHR13847">
    <property type="entry name" value="SARCOSINE DEHYDROGENASE-RELATED"/>
    <property type="match status" value="1"/>
</dbReference>
<protein>
    <recommendedName>
        <fullName evidence="2">FAD dependent oxidoreductase domain-containing protein</fullName>
    </recommendedName>
</protein>
<evidence type="ECO:0000256" key="1">
    <source>
        <dbReference type="ARBA" id="ARBA00023002"/>
    </source>
</evidence>
<keyword evidence="1" id="KW-0560">Oxidoreductase</keyword>
<dbReference type="Gene3D" id="3.30.9.10">
    <property type="entry name" value="D-Amino Acid Oxidase, subunit A, domain 2"/>
    <property type="match status" value="1"/>
</dbReference>
<organism evidence="3 4">
    <name type="scientific">Streptomyces malaysiensis</name>
    <dbReference type="NCBI Taxonomy" id="92644"/>
    <lineage>
        <taxon>Bacteria</taxon>
        <taxon>Bacillati</taxon>
        <taxon>Actinomycetota</taxon>
        <taxon>Actinomycetes</taxon>
        <taxon>Kitasatosporales</taxon>
        <taxon>Streptomycetaceae</taxon>
        <taxon>Streptomyces</taxon>
        <taxon>Streptomyces violaceusniger group</taxon>
    </lineage>
</organism>
<dbReference type="Proteomes" id="UP000236520">
    <property type="component" value="Unassembled WGS sequence"/>
</dbReference>
<evidence type="ECO:0000259" key="2">
    <source>
        <dbReference type="Pfam" id="PF01266"/>
    </source>
</evidence>
<dbReference type="PANTHER" id="PTHR13847:SF287">
    <property type="entry name" value="FAD-DEPENDENT OXIDOREDUCTASE DOMAIN-CONTAINING PROTEIN 1"/>
    <property type="match status" value="1"/>
</dbReference>
<proteinExistence type="predicted"/>
<evidence type="ECO:0000313" key="4">
    <source>
        <dbReference type="Proteomes" id="UP000236520"/>
    </source>
</evidence>
<dbReference type="InterPro" id="IPR006076">
    <property type="entry name" value="FAD-dep_OxRdtase"/>
</dbReference>
<accession>A0A2J7YPI3</accession>
<keyword evidence="4" id="KW-1185">Reference proteome</keyword>
<gene>
    <name evidence="3" type="ORF">SMF913_25391</name>
</gene>
<sequence>MGTSIALELAKSGYRVRVVDKGRAIGHGSTSASSAVVRFNFSTWSGVATAWESRFHWENWAEHLGTDSGNLAEYVRCGLVFLDVDVAPRSLYLPLFDDVGVPYEQWDADRLAEEVSGVDNGRYWPPKRLEDPRFWDDAADRLGAVHTPDAGYVSDPQLAAANLAEAAARHGATFLLGKAVVEVVRRGGRVGGVVLDDGTRIDADIVVNAAGPWSGRVNQLAGAGGDFAVSLRPLRQEVHHIPPAAAGGARAPRAMFADVDLGIYARPEVGGGVLVGGTEPECDPFQWAEDPDAVDLHVTSDLFNAQVTRAARRFSQVAVPNRPRGVVGVYDVSDDWIPVYDKTDVPGFYVAIGTSGNQFKNAPLVGKFMAAIIEYCELGGDHDAEPVTFTGTYCGHRIDLSAFSRLRRAGGHTTGTVMG</sequence>
<dbReference type="EMBL" id="LJIW01000002">
    <property type="protein sequence ID" value="PNG89926.1"/>
    <property type="molecule type" value="Genomic_DNA"/>
</dbReference>
<dbReference type="AlphaFoldDB" id="A0A2J7YPI3"/>
<reference evidence="3 4" key="1">
    <citation type="submission" date="2015-09" db="EMBL/GenBank/DDBJ databases">
        <title>Genome sequence, genome mining and natural product profiling of a biocontrol bacterium Streptomyces malaysiensis F913.</title>
        <authorList>
            <person name="Xu Y."/>
            <person name="Wei J."/>
            <person name="Xie J."/>
            <person name="Li T."/>
            <person name="Zhou Z."/>
        </authorList>
    </citation>
    <scope>NUCLEOTIDE SEQUENCE [LARGE SCALE GENOMIC DNA]</scope>
    <source>
        <strain evidence="3 4">F913</strain>
    </source>
</reference>
<name>A0A2J7YPI3_STRMQ</name>
<comment type="caution">
    <text evidence="3">The sequence shown here is derived from an EMBL/GenBank/DDBJ whole genome shotgun (WGS) entry which is preliminary data.</text>
</comment>